<evidence type="ECO:0000313" key="1">
    <source>
        <dbReference type="EMBL" id="KAI5667921.1"/>
    </source>
</evidence>
<reference evidence="2" key="1">
    <citation type="journal article" date="2023" name="Nat. Plants">
        <title>Single-cell RNA sequencing provides a high-resolution roadmap for understanding the multicellular compartmentation of specialized metabolism.</title>
        <authorList>
            <person name="Sun S."/>
            <person name="Shen X."/>
            <person name="Li Y."/>
            <person name="Li Y."/>
            <person name="Wang S."/>
            <person name="Li R."/>
            <person name="Zhang H."/>
            <person name="Shen G."/>
            <person name="Guo B."/>
            <person name="Wei J."/>
            <person name="Xu J."/>
            <person name="St-Pierre B."/>
            <person name="Chen S."/>
            <person name="Sun C."/>
        </authorList>
    </citation>
    <scope>NUCLEOTIDE SEQUENCE [LARGE SCALE GENOMIC DNA]</scope>
</reference>
<dbReference type="EMBL" id="CM044704">
    <property type="protein sequence ID" value="KAI5667921.1"/>
    <property type="molecule type" value="Genomic_DNA"/>
</dbReference>
<accession>A0ACC0B5J4</accession>
<proteinExistence type="predicted"/>
<comment type="caution">
    <text evidence="1">The sequence shown here is derived from an EMBL/GenBank/DDBJ whole genome shotgun (WGS) entry which is preliminary data.</text>
</comment>
<dbReference type="Proteomes" id="UP001060085">
    <property type="component" value="Linkage Group LG04"/>
</dbReference>
<organism evidence="1 2">
    <name type="scientific">Catharanthus roseus</name>
    <name type="common">Madagascar periwinkle</name>
    <name type="synonym">Vinca rosea</name>
    <dbReference type="NCBI Taxonomy" id="4058"/>
    <lineage>
        <taxon>Eukaryota</taxon>
        <taxon>Viridiplantae</taxon>
        <taxon>Streptophyta</taxon>
        <taxon>Embryophyta</taxon>
        <taxon>Tracheophyta</taxon>
        <taxon>Spermatophyta</taxon>
        <taxon>Magnoliopsida</taxon>
        <taxon>eudicotyledons</taxon>
        <taxon>Gunneridae</taxon>
        <taxon>Pentapetalae</taxon>
        <taxon>asterids</taxon>
        <taxon>lamiids</taxon>
        <taxon>Gentianales</taxon>
        <taxon>Apocynaceae</taxon>
        <taxon>Rauvolfioideae</taxon>
        <taxon>Vinceae</taxon>
        <taxon>Catharanthinae</taxon>
        <taxon>Catharanthus</taxon>
    </lineage>
</organism>
<gene>
    <name evidence="1" type="ORF">M9H77_17774</name>
</gene>
<evidence type="ECO:0000313" key="2">
    <source>
        <dbReference type="Proteomes" id="UP001060085"/>
    </source>
</evidence>
<sequence length="112" mass="13204">MHHKSLDFSTLDPDFYVHDKRPLDVAQNAYRVGRYTMESEVQGESVRGKLLCYGDSVEIVLRWDESFKGEDGSMIQDRDENMESFQRSVTRSRARKIDLEMQRKQAWKSLKL</sequence>
<protein>
    <submittedName>
        <fullName evidence="1">Uncharacterized protein</fullName>
    </submittedName>
</protein>
<keyword evidence="2" id="KW-1185">Reference proteome</keyword>
<name>A0ACC0B5J4_CATRO</name>